<feature type="chain" id="PRO_5047448111" description="Cobalt transporter" evidence="1">
    <location>
        <begin position="36"/>
        <end position="157"/>
    </location>
</feature>
<sequence>MLSRLTRSRRLMAGRLLALAYLFCVLAPAMSFAFADGARAAPCLTENEHGAGIVHVHEHGVVAQHVHADGRSHDHSSIAVASALDNFAAAAADPDTLPLDHHKSSGGQCCGMVCVSALPATLTEFVRPIAPRSICLSADYRAVADNAPPQRYRPPIA</sequence>
<dbReference type="Proteomes" id="UP001314635">
    <property type="component" value="Unassembled WGS sequence"/>
</dbReference>
<evidence type="ECO:0000313" key="3">
    <source>
        <dbReference type="Proteomes" id="UP001314635"/>
    </source>
</evidence>
<evidence type="ECO:0000313" key="2">
    <source>
        <dbReference type="EMBL" id="MBR1135263.1"/>
    </source>
</evidence>
<keyword evidence="3" id="KW-1185">Reference proteome</keyword>
<proteinExistence type="predicted"/>
<reference evidence="3" key="1">
    <citation type="journal article" date="2021" name="ISME J.">
        <title>Evolutionary origin and ecological implication of a unique nif island in free-living Bradyrhizobium lineages.</title>
        <authorList>
            <person name="Tao J."/>
        </authorList>
    </citation>
    <scope>NUCLEOTIDE SEQUENCE [LARGE SCALE GENOMIC DNA]</scope>
    <source>
        <strain evidence="3">SZCCT0094</strain>
    </source>
</reference>
<name>A0ABS5G1Y9_9BRAD</name>
<accession>A0ABS5G1Y9</accession>
<evidence type="ECO:0000256" key="1">
    <source>
        <dbReference type="SAM" id="SignalP"/>
    </source>
</evidence>
<evidence type="ECO:0008006" key="4">
    <source>
        <dbReference type="Google" id="ProtNLM"/>
    </source>
</evidence>
<keyword evidence="1" id="KW-0732">Signal</keyword>
<organism evidence="2 3">
    <name type="scientific">Bradyrhizobium denitrificans</name>
    <dbReference type="NCBI Taxonomy" id="2734912"/>
    <lineage>
        <taxon>Bacteria</taxon>
        <taxon>Pseudomonadati</taxon>
        <taxon>Pseudomonadota</taxon>
        <taxon>Alphaproteobacteria</taxon>
        <taxon>Hyphomicrobiales</taxon>
        <taxon>Nitrobacteraceae</taxon>
        <taxon>Bradyrhizobium</taxon>
    </lineage>
</organism>
<feature type="signal peptide" evidence="1">
    <location>
        <begin position="1"/>
        <end position="35"/>
    </location>
</feature>
<comment type="caution">
    <text evidence="2">The sequence shown here is derived from an EMBL/GenBank/DDBJ whole genome shotgun (WGS) entry which is preliminary data.</text>
</comment>
<dbReference type="EMBL" id="JAFCLK010000004">
    <property type="protein sequence ID" value="MBR1135263.1"/>
    <property type="molecule type" value="Genomic_DNA"/>
</dbReference>
<gene>
    <name evidence="2" type="ORF">JQ619_05770</name>
</gene>
<protein>
    <recommendedName>
        <fullName evidence="4">Cobalt transporter</fullName>
    </recommendedName>
</protein>